<dbReference type="PROSITE" id="PS01180">
    <property type="entry name" value="CUB"/>
    <property type="match status" value="3"/>
</dbReference>
<dbReference type="PANTHER" id="PTHR24255">
    <property type="entry name" value="COMPLEMENT COMPONENT 1, S SUBCOMPONENT-RELATED"/>
    <property type="match status" value="1"/>
</dbReference>
<feature type="chain" id="PRO_5045121625" description="CUB domain-containing protein" evidence="3">
    <location>
        <begin position="19"/>
        <end position="715"/>
    </location>
</feature>
<dbReference type="CDD" id="cd00041">
    <property type="entry name" value="CUB"/>
    <property type="match status" value="2"/>
</dbReference>
<dbReference type="SUPFAM" id="SSF49854">
    <property type="entry name" value="Spermadhesin, CUB domain"/>
    <property type="match status" value="3"/>
</dbReference>
<dbReference type="InterPro" id="IPR000859">
    <property type="entry name" value="CUB_dom"/>
</dbReference>
<feature type="domain" description="CUB" evidence="4">
    <location>
        <begin position="189"/>
        <end position="318"/>
    </location>
</feature>
<evidence type="ECO:0000256" key="3">
    <source>
        <dbReference type="SAM" id="SignalP"/>
    </source>
</evidence>
<dbReference type="RefSeq" id="XP_050515857.1">
    <property type="nucleotide sequence ID" value="XM_050659900.1"/>
</dbReference>
<dbReference type="Pfam" id="PF00431">
    <property type="entry name" value="CUB"/>
    <property type="match status" value="2"/>
</dbReference>
<dbReference type="InterPro" id="IPR035914">
    <property type="entry name" value="Sperma_CUB_dom_sf"/>
</dbReference>
<protein>
    <recommendedName>
        <fullName evidence="4">CUB domain-containing protein</fullName>
    </recommendedName>
</protein>
<evidence type="ECO:0000259" key="4">
    <source>
        <dbReference type="PROSITE" id="PS01180"/>
    </source>
</evidence>
<dbReference type="Proteomes" id="UP001652700">
    <property type="component" value="Unplaced"/>
</dbReference>
<evidence type="ECO:0000313" key="6">
    <source>
        <dbReference type="Proteomes" id="UP001652700"/>
    </source>
</evidence>
<feature type="signal peptide" evidence="3">
    <location>
        <begin position="1"/>
        <end position="18"/>
    </location>
</feature>
<accession>A0ABM5L092</accession>
<organism evidence="5 6">
    <name type="scientific">Diabrotica virgifera virgifera</name>
    <name type="common">western corn rootworm</name>
    <dbReference type="NCBI Taxonomy" id="50390"/>
    <lineage>
        <taxon>Eukaryota</taxon>
        <taxon>Metazoa</taxon>
        <taxon>Ecdysozoa</taxon>
        <taxon>Arthropoda</taxon>
        <taxon>Hexapoda</taxon>
        <taxon>Insecta</taxon>
        <taxon>Pterygota</taxon>
        <taxon>Neoptera</taxon>
        <taxon>Endopterygota</taxon>
        <taxon>Coleoptera</taxon>
        <taxon>Polyphaga</taxon>
        <taxon>Cucujiformia</taxon>
        <taxon>Chrysomeloidea</taxon>
        <taxon>Chrysomelidae</taxon>
        <taxon>Galerucinae</taxon>
        <taxon>Diabroticina</taxon>
        <taxon>Diabroticites</taxon>
        <taxon>Diabrotica</taxon>
    </lineage>
</organism>
<evidence type="ECO:0000256" key="1">
    <source>
        <dbReference type="ARBA" id="ARBA00023157"/>
    </source>
</evidence>
<evidence type="ECO:0000256" key="2">
    <source>
        <dbReference type="PROSITE-ProRule" id="PRU00059"/>
    </source>
</evidence>
<dbReference type="Gene3D" id="2.60.120.290">
    <property type="entry name" value="Spermadhesin, CUB domain"/>
    <property type="match status" value="3"/>
</dbReference>
<keyword evidence="3" id="KW-0732">Signal</keyword>
<feature type="domain" description="CUB" evidence="4">
    <location>
        <begin position="29"/>
        <end position="138"/>
    </location>
</feature>
<reference evidence="5" key="1">
    <citation type="submission" date="2025-05" db="UniProtKB">
        <authorList>
            <consortium name="EnsemblMetazoa"/>
        </authorList>
    </citation>
    <scope>IDENTIFICATION</scope>
</reference>
<evidence type="ECO:0000313" key="5">
    <source>
        <dbReference type="EnsemblMetazoa" id="XP_050515857.1"/>
    </source>
</evidence>
<name>A0ABM5L092_DIAVI</name>
<dbReference type="PANTHER" id="PTHR24255:SF31">
    <property type="entry name" value="CUBILIN-LIKE PROTEIN"/>
    <property type="match status" value="1"/>
</dbReference>
<feature type="domain" description="CUB" evidence="4">
    <location>
        <begin position="442"/>
        <end position="568"/>
    </location>
</feature>
<keyword evidence="6" id="KW-1185">Reference proteome</keyword>
<keyword evidence="1" id="KW-1015">Disulfide bond</keyword>
<dbReference type="GeneID" id="126890730"/>
<dbReference type="EnsemblMetazoa" id="XM_050659900.1">
    <property type="protein sequence ID" value="XP_050515857.1"/>
    <property type="gene ID" value="LOC126890730"/>
</dbReference>
<proteinExistence type="predicted"/>
<comment type="caution">
    <text evidence="2">Lacks conserved residue(s) required for the propagation of feature annotation.</text>
</comment>
<dbReference type="SMART" id="SM00042">
    <property type="entry name" value="CUB"/>
    <property type="match status" value="2"/>
</dbReference>
<sequence length="715" mass="81939">MNLCESIIFFTSFSAIFSSGTTQLTNATCGGVFTANKFYLQSPNYPQEYPRNLNCVYVLKGPNCPTHYQFDFIDFDLENSVGCVKDRLLIENQDALCGKEKGLKGNKGYFGINGSLTVRFISDGDGTARGFRILVTRLECENEAKREDSTTDNTEVIDTTTVKPESTTTLFRPLHLPLPNPEDNLPQCCLNTFNSRRSLITSPNFPYTLNQKLDCKITIQKATKNICRLKLSFLFFWLGSANKNSCPYGWLRVDGKFICGCNQDLKLTTTFDGENVKELVFRSEGVNLNSQSGFVIEVVQDECPTKYYPGYIQNLPSVYRNYRFNRQNGVQQYNSMSVNRNDEQPYIETAKLIHEKTEEVDNQNLSSKFVQGPKLIKSFYLFSEPDYNSAPEQPIEPEPTTFIDTSTVSVIATSINHQECTYWNNVQINKLCYAYGNNLQTCKRTSGSHQQKDVLPKSNCVELDYVRGYLKSPGYPFYYPKLLNTCYRFKKRPGYCGLQVFMADFQLQSSYGCYKDYLLVENRHKYCGKSLCGRYLTFDLTEKTHEDLVFVTDRFFCGRGFYATYEQLPCQTYTTTKVPDITIVPIPTTPTTTPSPICDRYIADRLFRIEVKQDKDRCTFQIRKASQNVCKVNLYFETFDLFCGSESLALDNMMLCGHLTGRRISVNFDDYNELVTIVYRSNLQNKYGDFKFRISGEQISDDCLIPEPPVQLNIK</sequence>